<dbReference type="CDD" id="cd03512">
    <property type="entry name" value="Alkane-hydroxylase"/>
    <property type="match status" value="1"/>
</dbReference>
<dbReference type="AlphaFoldDB" id="A0A1H8LBV0"/>
<dbReference type="InterPro" id="IPR033885">
    <property type="entry name" value="AlkB/XylM"/>
</dbReference>
<dbReference type="STRING" id="569882.SAMN04490248_10177"/>
<dbReference type="PANTHER" id="PTHR38674:SF1">
    <property type="entry name" value="ALKANE 1-MONOOXYGENASE 1"/>
    <property type="match status" value="1"/>
</dbReference>
<organism evidence="14 15">
    <name type="scientific">Salinihabitans flavidus</name>
    <dbReference type="NCBI Taxonomy" id="569882"/>
    <lineage>
        <taxon>Bacteria</taxon>
        <taxon>Pseudomonadati</taxon>
        <taxon>Pseudomonadota</taxon>
        <taxon>Alphaproteobacteria</taxon>
        <taxon>Rhodobacterales</taxon>
        <taxon>Roseobacteraceae</taxon>
        <taxon>Salinihabitans</taxon>
    </lineage>
</organism>
<keyword evidence="8" id="KW-0560">Oxidoreductase</keyword>
<evidence type="ECO:0000256" key="1">
    <source>
        <dbReference type="ARBA" id="ARBA00004429"/>
    </source>
</evidence>
<dbReference type="EMBL" id="FODS01000001">
    <property type="protein sequence ID" value="SEO02625.1"/>
    <property type="molecule type" value="Genomic_DNA"/>
</dbReference>
<evidence type="ECO:0000313" key="15">
    <source>
        <dbReference type="Proteomes" id="UP000198893"/>
    </source>
</evidence>
<keyword evidence="7 12" id="KW-1133">Transmembrane helix</keyword>
<feature type="domain" description="Fatty acid desaturase" evidence="13">
    <location>
        <begin position="90"/>
        <end position="298"/>
    </location>
</feature>
<proteinExistence type="inferred from homology"/>
<dbReference type="GO" id="GO:0004497">
    <property type="term" value="F:monooxygenase activity"/>
    <property type="evidence" value="ECO:0007669"/>
    <property type="project" value="UniProtKB-KW"/>
</dbReference>
<evidence type="ECO:0000256" key="11">
    <source>
        <dbReference type="ARBA" id="ARBA00023136"/>
    </source>
</evidence>
<evidence type="ECO:0000256" key="5">
    <source>
        <dbReference type="ARBA" id="ARBA00022692"/>
    </source>
</evidence>
<dbReference type="RefSeq" id="WP_093114647.1">
    <property type="nucleotide sequence ID" value="NZ_FODS01000001.1"/>
</dbReference>
<dbReference type="GO" id="GO:0005886">
    <property type="term" value="C:plasma membrane"/>
    <property type="evidence" value="ECO:0007669"/>
    <property type="project" value="UniProtKB-SubCell"/>
</dbReference>
<sequence>MIWFTIATLTPVALLTAAALAGGIWPLAALLYLTGFTYAMDRLVRGAAARRGAGGEFPAGDALSVTLGLAHLALVPLAVWAIGGPSGLSPAARVLAFFAFGLFFGQVSNANAHELIHRAARWPRRLGTLVYITLLFGHHASAHPLVHHVHVATPRDPNSARKGESFYRFWPRAWIGSFREGLRAETARRARAGRPLWTHPYIGYVGGALALLAGSVWLAGPGGAAALVGVAVYAQMQLLVSDYVQHYGLSRPQTAGRPAPVGPGDSWNSPHMWSSALMLNAPRHSDHHLHPARRYPSLTLDTASMPILPRSLPVMGAVALVPPLFHRMMAPRLAVLSRSRQTAGRAS</sequence>
<gene>
    <name evidence="14" type="ORF">SAMN04490248_10177</name>
</gene>
<dbReference type="InterPro" id="IPR005804">
    <property type="entry name" value="FA_desaturase_dom"/>
</dbReference>
<keyword evidence="6" id="KW-0479">Metal-binding</keyword>
<keyword evidence="10 14" id="KW-0503">Monooxygenase</keyword>
<dbReference type="OrthoDB" id="4759734at2"/>
<keyword evidence="3" id="KW-1003">Cell membrane</keyword>
<dbReference type="PANTHER" id="PTHR38674">
    <property type="entry name" value="ALKANE 1-MONOOXYGENASE 1"/>
    <property type="match status" value="1"/>
</dbReference>
<dbReference type="GO" id="GO:0006629">
    <property type="term" value="P:lipid metabolic process"/>
    <property type="evidence" value="ECO:0007669"/>
    <property type="project" value="InterPro"/>
</dbReference>
<protein>
    <submittedName>
        <fullName evidence="14">Alkane 1-monooxygenase</fullName>
    </submittedName>
</protein>
<evidence type="ECO:0000256" key="8">
    <source>
        <dbReference type="ARBA" id="ARBA00023002"/>
    </source>
</evidence>
<name>A0A1H8LBV0_9RHOB</name>
<evidence type="ECO:0000256" key="7">
    <source>
        <dbReference type="ARBA" id="ARBA00022989"/>
    </source>
</evidence>
<dbReference type="Proteomes" id="UP000198893">
    <property type="component" value="Unassembled WGS sequence"/>
</dbReference>
<evidence type="ECO:0000313" key="14">
    <source>
        <dbReference type="EMBL" id="SEO02625.1"/>
    </source>
</evidence>
<evidence type="ECO:0000256" key="3">
    <source>
        <dbReference type="ARBA" id="ARBA00022475"/>
    </source>
</evidence>
<evidence type="ECO:0000256" key="4">
    <source>
        <dbReference type="ARBA" id="ARBA00022519"/>
    </source>
</evidence>
<keyword evidence="11 12" id="KW-0472">Membrane</keyword>
<feature type="transmembrane region" description="Helical" evidence="12">
    <location>
        <begin position="12"/>
        <end position="39"/>
    </location>
</feature>
<evidence type="ECO:0000256" key="9">
    <source>
        <dbReference type="ARBA" id="ARBA00023004"/>
    </source>
</evidence>
<comment type="similarity">
    <text evidence="2">Belongs to the fatty acid desaturase type 1 family. AlkB subfamily.</text>
</comment>
<feature type="transmembrane region" description="Helical" evidence="12">
    <location>
        <begin position="94"/>
        <end position="116"/>
    </location>
</feature>
<dbReference type="Pfam" id="PF00487">
    <property type="entry name" value="FA_desaturase"/>
    <property type="match status" value="1"/>
</dbReference>
<feature type="transmembrane region" description="Helical" evidence="12">
    <location>
        <begin position="201"/>
        <end position="219"/>
    </location>
</feature>
<evidence type="ECO:0000256" key="2">
    <source>
        <dbReference type="ARBA" id="ARBA00010823"/>
    </source>
</evidence>
<evidence type="ECO:0000256" key="10">
    <source>
        <dbReference type="ARBA" id="ARBA00023033"/>
    </source>
</evidence>
<evidence type="ECO:0000256" key="12">
    <source>
        <dbReference type="SAM" id="Phobius"/>
    </source>
</evidence>
<accession>A0A1H8LBV0</accession>
<feature type="transmembrane region" description="Helical" evidence="12">
    <location>
        <begin position="60"/>
        <end position="82"/>
    </location>
</feature>
<dbReference type="GO" id="GO:0046872">
    <property type="term" value="F:metal ion binding"/>
    <property type="evidence" value="ECO:0007669"/>
    <property type="project" value="UniProtKB-KW"/>
</dbReference>
<reference evidence="14 15" key="1">
    <citation type="submission" date="2016-10" db="EMBL/GenBank/DDBJ databases">
        <authorList>
            <person name="de Groot N.N."/>
        </authorList>
    </citation>
    <scope>NUCLEOTIDE SEQUENCE [LARGE SCALE GENOMIC DNA]</scope>
    <source>
        <strain evidence="14 15">DSM 27842</strain>
    </source>
</reference>
<keyword evidence="15" id="KW-1185">Reference proteome</keyword>
<keyword evidence="4" id="KW-0997">Cell inner membrane</keyword>
<evidence type="ECO:0000259" key="13">
    <source>
        <dbReference type="Pfam" id="PF00487"/>
    </source>
</evidence>
<evidence type="ECO:0000256" key="6">
    <source>
        <dbReference type="ARBA" id="ARBA00022723"/>
    </source>
</evidence>
<keyword evidence="5 12" id="KW-0812">Transmembrane</keyword>
<keyword evidence="9" id="KW-0408">Iron</keyword>
<comment type="subcellular location">
    <subcellularLocation>
        <location evidence="1">Cell inner membrane</location>
        <topology evidence="1">Multi-pass membrane protein</topology>
    </subcellularLocation>
</comment>